<name>A0A6P1ZLE3_9BACT</name>
<dbReference type="PANTHER" id="PTHR11014:SF63">
    <property type="entry name" value="METALLOPEPTIDASE, PUTATIVE (AFU_ORTHOLOGUE AFUA_6G09600)-RELATED"/>
    <property type="match status" value="1"/>
</dbReference>
<dbReference type="SUPFAM" id="SSF53187">
    <property type="entry name" value="Zn-dependent exopeptidases"/>
    <property type="match status" value="1"/>
</dbReference>
<accession>A0A6P1ZLE3</accession>
<evidence type="ECO:0000313" key="5">
    <source>
        <dbReference type="EMBL" id="TVM35914.1"/>
    </source>
</evidence>
<reference evidence="4 7" key="2">
    <citation type="submission" date="2019-04" db="EMBL/GenBank/DDBJ databases">
        <title>Isolation and culture of sulfate reducing bacteria from the cold seep of the South China Sea.</title>
        <authorList>
            <person name="Sun C."/>
            <person name="Liu R."/>
        </authorList>
    </citation>
    <scope>NUCLEOTIDE SEQUENCE [LARGE SCALE GENOMIC DNA]</scope>
    <source>
        <strain evidence="4 7">CS1</strain>
    </source>
</reference>
<dbReference type="GO" id="GO:0019877">
    <property type="term" value="P:diaminopimelate biosynthetic process"/>
    <property type="evidence" value="ECO:0007669"/>
    <property type="project" value="UniProtKB-ARBA"/>
</dbReference>
<dbReference type="GO" id="GO:0050118">
    <property type="term" value="F:N-acetyldiaminopimelate deacetylase activity"/>
    <property type="evidence" value="ECO:0007669"/>
    <property type="project" value="UniProtKB-ARBA"/>
</dbReference>
<feature type="binding site" evidence="2">
    <location>
        <position position="162"/>
    </location>
    <ligand>
        <name>Mn(2+)</name>
        <dbReference type="ChEBI" id="CHEBI:29035"/>
        <label>2</label>
    </ligand>
</feature>
<evidence type="ECO:0000313" key="7">
    <source>
        <dbReference type="Proteomes" id="UP000503251"/>
    </source>
</evidence>
<dbReference type="Gene3D" id="3.30.70.360">
    <property type="match status" value="1"/>
</dbReference>
<keyword evidence="1 5" id="KW-0378">Hydrolase</keyword>
<dbReference type="OrthoDB" id="9777385at2"/>
<dbReference type="SUPFAM" id="SSF55031">
    <property type="entry name" value="Bacterial exopeptidase dimerisation domain"/>
    <property type="match status" value="1"/>
</dbReference>
<evidence type="ECO:0000256" key="1">
    <source>
        <dbReference type="ARBA" id="ARBA00022801"/>
    </source>
</evidence>
<dbReference type="GO" id="GO:0046872">
    <property type="term" value="F:metal ion binding"/>
    <property type="evidence" value="ECO:0007669"/>
    <property type="project" value="UniProtKB-KW"/>
</dbReference>
<dbReference type="EMBL" id="QMIF01000002">
    <property type="protein sequence ID" value="TVM35914.1"/>
    <property type="molecule type" value="Genomic_DNA"/>
</dbReference>
<dbReference type="AlphaFoldDB" id="A0A6P1ZLE3"/>
<proteinExistence type="predicted"/>
<dbReference type="PIRSF" id="PIRSF005962">
    <property type="entry name" value="Pept_M20D_amidohydro"/>
    <property type="match status" value="1"/>
</dbReference>
<reference evidence="5 6" key="1">
    <citation type="submission" date="2018-06" db="EMBL/GenBank/DDBJ databases">
        <title>Complete genome of Desulfovibrio marinus P48SEP.</title>
        <authorList>
            <person name="Crispim J.S."/>
            <person name="Vidigal P.M.P."/>
            <person name="Silva L.C.F."/>
            <person name="Araujo L.C."/>
            <person name="Laguardia C.N."/>
            <person name="Dias R.S."/>
            <person name="Sousa M.P."/>
            <person name="Paula S.O."/>
            <person name="Silva C."/>
        </authorList>
    </citation>
    <scope>NUCLEOTIDE SEQUENCE [LARGE SCALE GENOMIC DNA]</scope>
    <source>
        <strain evidence="5 6">P48SEP</strain>
    </source>
</reference>
<evidence type="ECO:0000259" key="3">
    <source>
        <dbReference type="Pfam" id="PF07687"/>
    </source>
</evidence>
<evidence type="ECO:0000256" key="2">
    <source>
        <dbReference type="PIRSR" id="PIRSR005962-1"/>
    </source>
</evidence>
<dbReference type="InterPro" id="IPR002933">
    <property type="entry name" value="Peptidase_M20"/>
</dbReference>
<dbReference type="Pfam" id="PF01546">
    <property type="entry name" value="Peptidase_M20"/>
    <property type="match status" value="1"/>
</dbReference>
<protein>
    <submittedName>
        <fullName evidence="5">Amidohydrolase</fullName>
    </submittedName>
</protein>
<gene>
    <name evidence="5" type="ORF">DQK91_04475</name>
    <name evidence="4" type="ORF">E8L03_13955</name>
</gene>
<feature type="binding site" evidence="2">
    <location>
        <position position="364"/>
    </location>
    <ligand>
        <name>Mn(2+)</name>
        <dbReference type="ChEBI" id="CHEBI:29035"/>
        <label>2</label>
    </ligand>
</feature>
<keyword evidence="7" id="KW-1185">Reference proteome</keyword>
<dbReference type="InterPro" id="IPR011650">
    <property type="entry name" value="Peptidase_M20_dimer"/>
</dbReference>
<feature type="binding site" evidence="2">
    <location>
        <position position="137"/>
    </location>
    <ligand>
        <name>Mn(2+)</name>
        <dbReference type="ChEBI" id="CHEBI:29035"/>
        <label>2</label>
    </ligand>
</feature>
<feature type="binding site" evidence="2">
    <location>
        <position position="101"/>
    </location>
    <ligand>
        <name>Mn(2+)</name>
        <dbReference type="ChEBI" id="CHEBI:29035"/>
        <label>2</label>
    </ligand>
</feature>
<dbReference type="RefSeq" id="WP_144234247.1">
    <property type="nucleotide sequence ID" value="NZ_CP039543.1"/>
</dbReference>
<dbReference type="Proteomes" id="UP000434052">
    <property type="component" value="Unassembled WGS sequence"/>
</dbReference>
<dbReference type="FunFam" id="3.30.70.360:FF:000001">
    <property type="entry name" value="N-acetyldiaminopimelate deacetylase"/>
    <property type="match status" value="1"/>
</dbReference>
<dbReference type="NCBIfam" id="TIGR01891">
    <property type="entry name" value="amidohydrolases"/>
    <property type="match status" value="1"/>
</dbReference>
<keyword evidence="2" id="KW-0464">Manganese</keyword>
<evidence type="ECO:0000313" key="6">
    <source>
        <dbReference type="Proteomes" id="UP000434052"/>
    </source>
</evidence>
<feature type="domain" description="Peptidase M20 dimerisation" evidence="3">
    <location>
        <begin position="182"/>
        <end position="261"/>
    </location>
</feature>
<organism evidence="5 6">
    <name type="scientific">Oceanidesulfovibrio marinus</name>
    <dbReference type="NCBI Taxonomy" id="370038"/>
    <lineage>
        <taxon>Bacteria</taxon>
        <taxon>Pseudomonadati</taxon>
        <taxon>Thermodesulfobacteriota</taxon>
        <taxon>Desulfovibrionia</taxon>
        <taxon>Desulfovibrionales</taxon>
        <taxon>Desulfovibrionaceae</taxon>
        <taxon>Oceanidesulfovibrio</taxon>
    </lineage>
</organism>
<dbReference type="Gene3D" id="3.40.630.10">
    <property type="entry name" value="Zn peptidases"/>
    <property type="match status" value="1"/>
</dbReference>
<evidence type="ECO:0000313" key="4">
    <source>
        <dbReference type="EMBL" id="QJT09968.1"/>
    </source>
</evidence>
<sequence length="397" mass="42837">MSDIAEKCKVVADECILLRRDFHRHPELGLEEQRTGQIVADYLAALGMEVSRLNVTGVAGLLRGGHPGPTLLMRADMDALAIQEETGAEYCSTIDGMMHACGHDAHTAMMLTAAKVLAGEREALHGSIKFVFQPNEEKAGAMAMIDEGVMANPDVDACVSMHIWNQLESGKIGVTVGPIMAGMRHFHLTVKGKGGHTANPQEAVDPVICSAAIIQAVQTIQTREISALSEPTVIMFGTIHGGTTSNVIPDEVVMEGTIRYLFSGDDNGENSPRGRFERVVAGICAAHRTEYELDFECGHPTLVNDAGMTAMLTGILNVEMANDLTIQPMASLAGEDFSEFAARAPGVFCFLGAGAPGRTNYPHHHPKFDIDESVMKHGVELLVRTALRYFETQRQPS</sequence>
<dbReference type="PANTHER" id="PTHR11014">
    <property type="entry name" value="PEPTIDASE M20 FAMILY MEMBER"/>
    <property type="match status" value="1"/>
</dbReference>
<dbReference type="Proteomes" id="UP000503251">
    <property type="component" value="Chromosome"/>
</dbReference>
<comment type="cofactor">
    <cofactor evidence="2">
        <name>Mn(2+)</name>
        <dbReference type="ChEBI" id="CHEBI:29035"/>
    </cofactor>
    <text evidence="2">The Mn(2+) ion enhances activity.</text>
</comment>
<dbReference type="Pfam" id="PF07687">
    <property type="entry name" value="M20_dimer"/>
    <property type="match status" value="1"/>
</dbReference>
<dbReference type="InterPro" id="IPR036264">
    <property type="entry name" value="Bact_exopeptidase_dim_dom"/>
</dbReference>
<feature type="binding site" evidence="2">
    <location>
        <position position="103"/>
    </location>
    <ligand>
        <name>Mn(2+)</name>
        <dbReference type="ChEBI" id="CHEBI:29035"/>
        <label>2</label>
    </ligand>
</feature>
<dbReference type="EMBL" id="CP039543">
    <property type="protein sequence ID" value="QJT09968.1"/>
    <property type="molecule type" value="Genomic_DNA"/>
</dbReference>
<dbReference type="InterPro" id="IPR017439">
    <property type="entry name" value="Amidohydrolase"/>
</dbReference>
<keyword evidence="2" id="KW-0479">Metal-binding</keyword>